<dbReference type="GO" id="GO:0045490">
    <property type="term" value="P:pectin catabolic process"/>
    <property type="evidence" value="ECO:0007669"/>
    <property type="project" value="UniProtKB-UniRule"/>
</dbReference>
<dbReference type="Proteomes" id="UP001174936">
    <property type="component" value="Unassembled WGS sequence"/>
</dbReference>
<sequence>MKLLAPLPLATFALAASRTSPPAGCLVVSKSPSSGQYSTVSAAVNALVSSSSTAPQCIFIFPGTYAEQVTIPALKTSQLSIYGSTTDTASYGANTVTITSSLAQAHGLSNDETGTLRVKAAGTRVYNLNVENGYGKGSQAVALSAQVDSGYYGCRFTGFQDTVLANAGRQVYGRCLVQGATDFVFGRRGMAWFEGCDVRVVSASLGYVTANGRESASVESYYVFNRGTVAAAAGHSVANGAYYLGRPWGAFARVVFQRVDISAVINPAGWRIWNTGDERTGNVLFGEYGNTGAGASGARASFARKLGEPVAMATILGSGYASAAYYDASYF</sequence>
<dbReference type="SUPFAM" id="SSF51126">
    <property type="entry name" value="Pectin lyase-like"/>
    <property type="match status" value="1"/>
</dbReference>
<dbReference type="GO" id="GO:0030599">
    <property type="term" value="F:pectinesterase activity"/>
    <property type="evidence" value="ECO:0007669"/>
    <property type="project" value="UniProtKB-UniRule"/>
</dbReference>
<evidence type="ECO:0000313" key="14">
    <source>
        <dbReference type="EMBL" id="KAK0640997.1"/>
    </source>
</evidence>
<evidence type="ECO:0000256" key="11">
    <source>
        <dbReference type="RuleBase" id="RU000589"/>
    </source>
</evidence>
<keyword evidence="6 12" id="KW-0732">Signal</keyword>
<comment type="function">
    <text evidence="11">Involved in maceration and soft-rotting of plant tissue.</text>
</comment>
<evidence type="ECO:0000259" key="13">
    <source>
        <dbReference type="Pfam" id="PF01095"/>
    </source>
</evidence>
<keyword evidence="15" id="KW-1185">Reference proteome</keyword>
<keyword evidence="11" id="KW-0961">Cell wall biogenesis/degradation</keyword>
<evidence type="ECO:0000256" key="10">
    <source>
        <dbReference type="PROSITE-ProRule" id="PRU10040"/>
    </source>
</evidence>
<comment type="caution">
    <text evidence="14">The sequence shown here is derived from an EMBL/GenBank/DDBJ whole genome shotgun (WGS) entry which is preliminary data.</text>
</comment>
<comment type="catalytic activity">
    <reaction evidence="9 11">
        <text>[(1-&gt;4)-alpha-D-galacturonosyl methyl ester](n) + n H2O = [(1-&gt;4)-alpha-D-galacturonosyl](n) + n methanol + n H(+)</text>
        <dbReference type="Rhea" id="RHEA:22380"/>
        <dbReference type="Rhea" id="RHEA-COMP:14570"/>
        <dbReference type="Rhea" id="RHEA-COMP:14573"/>
        <dbReference type="ChEBI" id="CHEBI:15377"/>
        <dbReference type="ChEBI" id="CHEBI:15378"/>
        <dbReference type="ChEBI" id="CHEBI:17790"/>
        <dbReference type="ChEBI" id="CHEBI:140522"/>
        <dbReference type="ChEBI" id="CHEBI:140523"/>
        <dbReference type="EC" id="3.1.1.11"/>
    </reaction>
</comment>
<comment type="subcellular location">
    <subcellularLocation>
        <location evidence="1 11">Secreted</location>
    </subcellularLocation>
</comment>
<feature type="active site" evidence="10">
    <location>
        <position position="182"/>
    </location>
</feature>
<dbReference type="PANTHER" id="PTHR31321">
    <property type="entry name" value="ACYL-COA THIOESTER HYDROLASE YBHC-RELATED"/>
    <property type="match status" value="1"/>
</dbReference>
<reference evidence="14" key="1">
    <citation type="submission" date="2023-06" db="EMBL/GenBank/DDBJ databases">
        <title>Genome-scale phylogeny and comparative genomics of the fungal order Sordariales.</title>
        <authorList>
            <consortium name="Lawrence Berkeley National Laboratory"/>
            <person name="Hensen N."/>
            <person name="Bonometti L."/>
            <person name="Westerberg I."/>
            <person name="Brannstrom I.O."/>
            <person name="Guillou S."/>
            <person name="Cros-Aarteil S."/>
            <person name="Calhoun S."/>
            <person name="Haridas S."/>
            <person name="Kuo A."/>
            <person name="Mondo S."/>
            <person name="Pangilinan J."/>
            <person name="Riley R."/>
            <person name="Labutti K."/>
            <person name="Andreopoulos B."/>
            <person name="Lipzen A."/>
            <person name="Chen C."/>
            <person name="Yanf M."/>
            <person name="Daum C."/>
            <person name="Ng V."/>
            <person name="Clum A."/>
            <person name="Steindorff A."/>
            <person name="Ohm R."/>
            <person name="Martin F."/>
            <person name="Silar P."/>
            <person name="Natvig D."/>
            <person name="Lalanne C."/>
            <person name="Gautier V."/>
            <person name="Ament-Velasquez S.L."/>
            <person name="Kruys A."/>
            <person name="Hutchinson M.I."/>
            <person name="Powell A.J."/>
            <person name="Barry K."/>
            <person name="Miller A.N."/>
            <person name="Grigoriev I.V."/>
            <person name="Debuchy R."/>
            <person name="Gladieux P."/>
            <person name="Thoren M.H."/>
            <person name="Johannesson H."/>
        </authorList>
    </citation>
    <scope>NUCLEOTIDE SEQUENCE</scope>
    <source>
        <strain evidence="14">SMH2532-1</strain>
    </source>
</reference>
<feature type="signal peptide" evidence="12">
    <location>
        <begin position="1"/>
        <end position="15"/>
    </location>
</feature>
<dbReference type="PANTHER" id="PTHR31321:SF127">
    <property type="entry name" value="PECTINESTERASE"/>
    <property type="match status" value="1"/>
</dbReference>
<dbReference type="Gene3D" id="2.160.20.10">
    <property type="entry name" value="Single-stranded right-handed beta-helix, Pectin lyase-like"/>
    <property type="match status" value="1"/>
</dbReference>
<evidence type="ECO:0000256" key="6">
    <source>
        <dbReference type="ARBA" id="ARBA00022729"/>
    </source>
</evidence>
<evidence type="ECO:0000256" key="4">
    <source>
        <dbReference type="ARBA" id="ARBA00013229"/>
    </source>
</evidence>
<evidence type="ECO:0000256" key="1">
    <source>
        <dbReference type="ARBA" id="ARBA00004613"/>
    </source>
</evidence>
<evidence type="ECO:0000256" key="12">
    <source>
        <dbReference type="SAM" id="SignalP"/>
    </source>
</evidence>
<dbReference type="GO" id="GO:0042545">
    <property type="term" value="P:cell wall modification"/>
    <property type="evidence" value="ECO:0007669"/>
    <property type="project" value="UniProtKB-UniRule"/>
</dbReference>
<proteinExistence type="inferred from homology"/>
<dbReference type="Pfam" id="PF01095">
    <property type="entry name" value="Pectinesterase"/>
    <property type="match status" value="1"/>
</dbReference>
<keyword evidence="5 11" id="KW-0964">Secreted</keyword>
<keyword evidence="8 11" id="KW-0063">Aspartyl esterase</keyword>
<keyword evidence="7 11" id="KW-0378">Hydrolase</keyword>
<dbReference type="EMBL" id="JAULSV010000006">
    <property type="protein sequence ID" value="KAK0640997.1"/>
    <property type="molecule type" value="Genomic_DNA"/>
</dbReference>
<evidence type="ECO:0000313" key="15">
    <source>
        <dbReference type="Proteomes" id="UP001174936"/>
    </source>
</evidence>
<evidence type="ECO:0000256" key="5">
    <source>
        <dbReference type="ARBA" id="ARBA00022525"/>
    </source>
</evidence>
<feature type="domain" description="Pectinesterase catalytic" evidence="13">
    <location>
        <begin position="31"/>
        <end position="297"/>
    </location>
</feature>
<dbReference type="EC" id="3.1.1.11" evidence="4 11"/>
<organism evidence="14 15">
    <name type="scientific">Cercophora newfieldiana</name>
    <dbReference type="NCBI Taxonomy" id="92897"/>
    <lineage>
        <taxon>Eukaryota</taxon>
        <taxon>Fungi</taxon>
        <taxon>Dikarya</taxon>
        <taxon>Ascomycota</taxon>
        <taxon>Pezizomycotina</taxon>
        <taxon>Sordariomycetes</taxon>
        <taxon>Sordariomycetidae</taxon>
        <taxon>Sordariales</taxon>
        <taxon>Lasiosphaeriaceae</taxon>
        <taxon>Cercophora</taxon>
    </lineage>
</organism>
<gene>
    <name evidence="14" type="ORF">B0T16DRAFT_461114</name>
</gene>
<evidence type="ECO:0000256" key="7">
    <source>
        <dbReference type="ARBA" id="ARBA00022801"/>
    </source>
</evidence>
<name>A0AA39XVF5_9PEZI</name>
<dbReference type="InterPro" id="IPR011050">
    <property type="entry name" value="Pectin_lyase_fold/virulence"/>
</dbReference>
<dbReference type="InterPro" id="IPR033131">
    <property type="entry name" value="Pectinesterase_Asp_AS"/>
</dbReference>
<accession>A0AA39XVF5</accession>
<evidence type="ECO:0000256" key="9">
    <source>
        <dbReference type="ARBA" id="ARBA00047928"/>
    </source>
</evidence>
<evidence type="ECO:0000256" key="8">
    <source>
        <dbReference type="ARBA" id="ARBA00023085"/>
    </source>
</evidence>
<dbReference type="InterPro" id="IPR000070">
    <property type="entry name" value="Pectinesterase_cat"/>
</dbReference>
<evidence type="ECO:0000256" key="2">
    <source>
        <dbReference type="ARBA" id="ARBA00005184"/>
    </source>
</evidence>
<evidence type="ECO:0000256" key="3">
    <source>
        <dbReference type="ARBA" id="ARBA00008891"/>
    </source>
</evidence>
<comment type="pathway">
    <text evidence="2 11">Glycan metabolism; pectin degradation; 2-dehydro-3-deoxy-D-gluconate from pectin: step 1/5.</text>
</comment>
<dbReference type="AlphaFoldDB" id="A0AA39XVF5"/>
<dbReference type="InterPro" id="IPR012334">
    <property type="entry name" value="Pectin_lyas_fold"/>
</dbReference>
<feature type="chain" id="PRO_5041314505" description="Pectinesterase" evidence="12">
    <location>
        <begin position="16"/>
        <end position="331"/>
    </location>
</feature>
<dbReference type="PROSITE" id="PS00503">
    <property type="entry name" value="PECTINESTERASE_2"/>
    <property type="match status" value="1"/>
</dbReference>
<dbReference type="GO" id="GO:0005576">
    <property type="term" value="C:extracellular region"/>
    <property type="evidence" value="ECO:0007669"/>
    <property type="project" value="UniProtKB-SubCell"/>
</dbReference>
<protein>
    <recommendedName>
        <fullName evidence="4 11">Pectinesterase</fullName>
        <ecNumber evidence="4 11">3.1.1.11</ecNumber>
    </recommendedName>
</protein>
<dbReference type="FunFam" id="2.160.20.10:FF:000014">
    <property type="entry name" value="Pectinesterase"/>
    <property type="match status" value="1"/>
</dbReference>
<comment type="similarity">
    <text evidence="3">Belongs to the pectinesterase family.</text>
</comment>